<keyword evidence="4 9" id="KW-0274">FAD</keyword>
<dbReference type="InterPro" id="IPR014731">
    <property type="entry name" value="ETF_asu_C"/>
</dbReference>
<comment type="caution">
    <text evidence="11">The sequence shown here is derived from an EMBL/GenBank/DDBJ whole genome shotgun (WGS) entry which is preliminary data.</text>
</comment>
<dbReference type="SUPFAM" id="SSF52402">
    <property type="entry name" value="Adenine nucleotide alpha hydrolases-like"/>
    <property type="match status" value="1"/>
</dbReference>
<dbReference type="PIRSF" id="PIRSF000089">
    <property type="entry name" value="Electra_flavoP_a"/>
    <property type="match status" value="1"/>
</dbReference>
<dbReference type="InterPro" id="IPR018206">
    <property type="entry name" value="ETF_asu_C_CS"/>
</dbReference>
<evidence type="ECO:0000256" key="2">
    <source>
        <dbReference type="ARBA" id="ARBA00022448"/>
    </source>
</evidence>
<dbReference type="RefSeq" id="WP_088417808.1">
    <property type="nucleotide sequence ID" value="NZ_NJBA01000004.1"/>
</dbReference>
<dbReference type="Pfam" id="PF01012">
    <property type="entry name" value="ETF"/>
    <property type="match status" value="1"/>
</dbReference>
<keyword evidence="5" id="KW-0249">Electron transport</keyword>
<proteinExistence type="inferred from homology"/>
<dbReference type="eggNOG" id="COG2025">
    <property type="taxonomic scope" value="Bacteria"/>
</dbReference>
<dbReference type="GO" id="GO:0009055">
    <property type="term" value="F:electron transfer activity"/>
    <property type="evidence" value="ECO:0007669"/>
    <property type="project" value="InterPro"/>
</dbReference>
<dbReference type="CDD" id="cd01715">
    <property type="entry name" value="ETF_alpha"/>
    <property type="match status" value="1"/>
</dbReference>
<dbReference type="InterPro" id="IPR033947">
    <property type="entry name" value="ETF_alpha_N"/>
</dbReference>
<dbReference type="GO" id="GO:0050660">
    <property type="term" value="F:flavin adenine dinucleotide binding"/>
    <property type="evidence" value="ECO:0007669"/>
    <property type="project" value="InterPro"/>
</dbReference>
<comment type="cofactor">
    <cofactor evidence="9">
        <name>FAD</name>
        <dbReference type="ChEBI" id="CHEBI:57692"/>
    </cofactor>
    <text evidence="9">Binds 1 FAD per dimer.</text>
</comment>
<feature type="binding site" evidence="9">
    <location>
        <begin position="245"/>
        <end position="249"/>
    </location>
    <ligand>
        <name>FAD</name>
        <dbReference type="ChEBI" id="CHEBI:57692"/>
    </ligand>
</feature>
<evidence type="ECO:0000259" key="10">
    <source>
        <dbReference type="SMART" id="SM00893"/>
    </source>
</evidence>
<dbReference type="SMART" id="SM00893">
    <property type="entry name" value="ETF"/>
    <property type="match status" value="1"/>
</dbReference>
<evidence type="ECO:0000256" key="5">
    <source>
        <dbReference type="ARBA" id="ARBA00022982"/>
    </source>
</evidence>
<organism evidence="11 12">
    <name type="scientific">Pseudomonas nitroreducens</name>
    <dbReference type="NCBI Taxonomy" id="46680"/>
    <lineage>
        <taxon>Bacteria</taxon>
        <taxon>Pseudomonadati</taxon>
        <taxon>Pseudomonadota</taxon>
        <taxon>Gammaproteobacteria</taxon>
        <taxon>Pseudomonadales</taxon>
        <taxon>Pseudomonadaceae</taxon>
        <taxon>Pseudomonas</taxon>
    </lineage>
</organism>
<name>A0A2D0AE83_PSENT</name>
<comment type="similarity">
    <text evidence="1">Belongs to the ETF alpha-subunit/FixB family.</text>
</comment>
<dbReference type="PROSITE" id="PS00696">
    <property type="entry name" value="ETF_ALPHA"/>
    <property type="match status" value="1"/>
</dbReference>
<keyword evidence="3" id="KW-0285">Flavoprotein</keyword>
<gene>
    <name evidence="11" type="ORF">CEG18_12695</name>
</gene>
<keyword evidence="2" id="KW-0813">Transport</keyword>
<evidence type="ECO:0000256" key="8">
    <source>
        <dbReference type="ARBA" id="ARBA00079299"/>
    </source>
</evidence>
<dbReference type="SUPFAM" id="SSF52467">
    <property type="entry name" value="DHS-like NAD/FAD-binding domain"/>
    <property type="match status" value="1"/>
</dbReference>
<feature type="domain" description="Electron transfer flavoprotein alpha/beta-subunit N-terminal" evidence="10">
    <location>
        <begin position="6"/>
        <end position="186"/>
    </location>
</feature>
<dbReference type="GO" id="GO:0033539">
    <property type="term" value="P:fatty acid beta-oxidation using acyl-CoA dehydrogenase"/>
    <property type="evidence" value="ECO:0007669"/>
    <property type="project" value="TreeGrafter"/>
</dbReference>
<evidence type="ECO:0000313" key="12">
    <source>
        <dbReference type="Proteomes" id="UP000198145"/>
    </source>
</evidence>
<dbReference type="InterPro" id="IPR001308">
    <property type="entry name" value="ETF_a/FixB"/>
</dbReference>
<feature type="binding site" evidence="9">
    <location>
        <begin position="262"/>
        <end position="269"/>
    </location>
    <ligand>
        <name>FAD</name>
        <dbReference type="ChEBI" id="CHEBI:57692"/>
    </ligand>
</feature>
<reference evidence="11 12" key="1">
    <citation type="submission" date="2017-06" db="EMBL/GenBank/DDBJ databases">
        <title>Draft genome of Pseudomonas nitroreducens DF05.</title>
        <authorList>
            <person name="Iyer R."/>
        </authorList>
    </citation>
    <scope>NUCLEOTIDE SEQUENCE [LARGE SCALE GENOMIC DNA]</scope>
    <source>
        <strain evidence="11 12">DF05</strain>
    </source>
</reference>
<feature type="binding site" evidence="9">
    <location>
        <position position="283"/>
    </location>
    <ligand>
        <name>FAD</name>
        <dbReference type="ChEBI" id="CHEBI:57692"/>
    </ligand>
</feature>
<comment type="function">
    <text evidence="6">The electron transfer flavoprotein serves as a specific electron acceptor for other dehydrogenases. It transfers the electrons to the main respiratory chain via ETF-ubiquinone oxidoreductase (ETF dehydrogenase).</text>
</comment>
<accession>A0A2D0AE83</accession>
<dbReference type="Proteomes" id="UP000198145">
    <property type="component" value="Unassembled WGS sequence"/>
</dbReference>
<dbReference type="PANTHER" id="PTHR43153:SF1">
    <property type="entry name" value="ELECTRON TRANSFER FLAVOPROTEIN SUBUNIT ALPHA, MITOCHONDRIAL"/>
    <property type="match status" value="1"/>
</dbReference>
<feature type="binding site" evidence="9">
    <location>
        <position position="206"/>
    </location>
    <ligand>
        <name>FAD</name>
        <dbReference type="ChEBI" id="CHEBI:57692"/>
    </ligand>
</feature>
<evidence type="ECO:0000256" key="9">
    <source>
        <dbReference type="PIRSR" id="PIRSR000089-1"/>
    </source>
</evidence>
<evidence type="ECO:0000256" key="4">
    <source>
        <dbReference type="ARBA" id="ARBA00022827"/>
    </source>
</evidence>
<evidence type="ECO:0000313" key="11">
    <source>
        <dbReference type="EMBL" id="OWP50398.1"/>
    </source>
</evidence>
<dbReference type="Pfam" id="PF00766">
    <property type="entry name" value="ETF_alpha"/>
    <property type="match status" value="1"/>
</dbReference>
<evidence type="ECO:0000256" key="6">
    <source>
        <dbReference type="ARBA" id="ARBA00025649"/>
    </source>
</evidence>
<sequence>MAILLIADYQSTGCSAALAPATLSALAAARQIGGEVHLLLAGSDLGDLAERACRLDGVARVLLADDTTYDHLLAENLSALVVSLAPHYSHILAPATAVGRDCLPRIAALLDVDAVSDVIAVLDRDTFQRPIYAGNAIATVRCDGPVIVLRTRPTAFDPIATEGGSAVLERIGGPGDLGLSRWQGEEHPDFERPALESAKVIVAGGRGLQTQEGFAALYPLADRLQGAVGASLAAVDAGFAPAELQIGQSGRIVAPELYLAVGISGAVQHVAGMKDAKVIAAINLDPDAPIFEIADYGLQGDLFELLPELMLELDSALG</sequence>
<dbReference type="STRING" id="46680.GCA_000807755_03760"/>
<dbReference type="PANTHER" id="PTHR43153">
    <property type="entry name" value="ELECTRON TRANSFER FLAVOPROTEIN ALPHA"/>
    <property type="match status" value="1"/>
</dbReference>
<dbReference type="AlphaFoldDB" id="A0A2D0AE83"/>
<dbReference type="InterPro" id="IPR029035">
    <property type="entry name" value="DHS-like_NAD/FAD-binding_dom"/>
</dbReference>
<dbReference type="Gene3D" id="3.40.50.620">
    <property type="entry name" value="HUPs"/>
    <property type="match status" value="1"/>
</dbReference>
<evidence type="ECO:0000256" key="7">
    <source>
        <dbReference type="ARBA" id="ARBA00068674"/>
    </source>
</evidence>
<evidence type="ECO:0000256" key="1">
    <source>
        <dbReference type="ARBA" id="ARBA00005817"/>
    </source>
</evidence>
<evidence type="ECO:0000256" key="3">
    <source>
        <dbReference type="ARBA" id="ARBA00022630"/>
    </source>
</evidence>
<dbReference type="InterPro" id="IPR014730">
    <property type="entry name" value="ETF_a/b_N"/>
</dbReference>
<dbReference type="FunFam" id="3.40.50.1220:FF:000001">
    <property type="entry name" value="Electron transfer flavoprotein, alpha subunit"/>
    <property type="match status" value="1"/>
</dbReference>
<protein>
    <recommendedName>
        <fullName evidence="7">Electron transfer flavoprotein subunit alpha</fullName>
    </recommendedName>
    <alternativeName>
        <fullName evidence="8">Electron transfer flavoprotein large subunit</fullName>
    </alternativeName>
</protein>
<dbReference type="EMBL" id="NJBA01000004">
    <property type="protein sequence ID" value="OWP50398.1"/>
    <property type="molecule type" value="Genomic_DNA"/>
</dbReference>
<dbReference type="Gene3D" id="3.40.50.1220">
    <property type="entry name" value="TPP-binding domain"/>
    <property type="match status" value="1"/>
</dbReference>
<dbReference type="InterPro" id="IPR014729">
    <property type="entry name" value="Rossmann-like_a/b/a_fold"/>
</dbReference>